<name>A0A239M306_9BURK</name>
<dbReference type="RefSeq" id="WP_089401763.1">
    <property type="nucleotide sequence ID" value="NZ_FZOT01000029.1"/>
</dbReference>
<gene>
    <name evidence="1" type="ORF">SAMN06265795_12928</name>
</gene>
<keyword evidence="2" id="KW-1185">Reference proteome</keyword>
<dbReference type="AlphaFoldDB" id="A0A239M306"/>
<reference evidence="1 2" key="1">
    <citation type="submission" date="2017-06" db="EMBL/GenBank/DDBJ databases">
        <authorList>
            <person name="Kim H.J."/>
            <person name="Triplett B.A."/>
        </authorList>
    </citation>
    <scope>NUCLEOTIDE SEQUENCE [LARGE SCALE GENOMIC DNA]</scope>
    <source>
        <strain evidence="1 2">U15</strain>
    </source>
</reference>
<evidence type="ECO:0000313" key="1">
    <source>
        <dbReference type="EMBL" id="SNT36344.1"/>
    </source>
</evidence>
<dbReference type="EMBL" id="FZOT01000029">
    <property type="protein sequence ID" value="SNT36344.1"/>
    <property type="molecule type" value="Genomic_DNA"/>
</dbReference>
<evidence type="ECO:0000313" key="2">
    <source>
        <dbReference type="Proteomes" id="UP000198284"/>
    </source>
</evidence>
<proteinExistence type="predicted"/>
<protein>
    <submittedName>
        <fullName evidence="1">Uncharacterized protein</fullName>
    </submittedName>
</protein>
<dbReference type="Proteomes" id="UP000198284">
    <property type="component" value="Unassembled WGS sequence"/>
</dbReference>
<organism evidence="1 2">
    <name type="scientific">Noviherbaspirillum humi</name>
    <dbReference type="NCBI Taxonomy" id="1688639"/>
    <lineage>
        <taxon>Bacteria</taxon>
        <taxon>Pseudomonadati</taxon>
        <taxon>Pseudomonadota</taxon>
        <taxon>Betaproteobacteria</taxon>
        <taxon>Burkholderiales</taxon>
        <taxon>Oxalobacteraceae</taxon>
        <taxon>Noviherbaspirillum</taxon>
    </lineage>
</organism>
<sequence>MNNEDRFFRKLKRLTPRPVAEVDDITLARRVLADPASDELARELARRLLVRRAVLDALRAGGTGDGK</sequence>
<accession>A0A239M306</accession>